<sequence length="79" mass="8767">MASPRTPSFSLPTPLPLEHGRLLRGIEFKLVNCELHRFLFFVGSTPSRGAVMQHMLLWRTDGGMLVELLQAALSSSTTN</sequence>
<organism evidence="1 2">
    <name type="scientific">Triticum urartu</name>
    <name type="common">Red wild einkorn</name>
    <name type="synonym">Crithodium urartu</name>
    <dbReference type="NCBI Taxonomy" id="4572"/>
    <lineage>
        <taxon>Eukaryota</taxon>
        <taxon>Viridiplantae</taxon>
        <taxon>Streptophyta</taxon>
        <taxon>Embryophyta</taxon>
        <taxon>Tracheophyta</taxon>
        <taxon>Spermatophyta</taxon>
        <taxon>Magnoliopsida</taxon>
        <taxon>Liliopsida</taxon>
        <taxon>Poales</taxon>
        <taxon>Poaceae</taxon>
        <taxon>BOP clade</taxon>
        <taxon>Pooideae</taxon>
        <taxon>Triticodae</taxon>
        <taxon>Triticeae</taxon>
        <taxon>Triticinae</taxon>
        <taxon>Triticum</taxon>
    </lineage>
</organism>
<reference evidence="1" key="2">
    <citation type="submission" date="2018-03" db="EMBL/GenBank/DDBJ databases">
        <title>The Triticum urartu genome reveals the dynamic nature of wheat genome evolution.</title>
        <authorList>
            <person name="Ling H."/>
            <person name="Ma B."/>
            <person name="Shi X."/>
            <person name="Liu H."/>
            <person name="Dong L."/>
            <person name="Sun H."/>
            <person name="Cao Y."/>
            <person name="Gao Q."/>
            <person name="Zheng S."/>
            <person name="Li Y."/>
            <person name="Yu Y."/>
            <person name="Du H."/>
            <person name="Qi M."/>
            <person name="Li Y."/>
            <person name="Yu H."/>
            <person name="Cui Y."/>
            <person name="Wang N."/>
            <person name="Chen C."/>
            <person name="Wu H."/>
            <person name="Zhao Y."/>
            <person name="Zhang J."/>
            <person name="Li Y."/>
            <person name="Zhou W."/>
            <person name="Zhang B."/>
            <person name="Hu W."/>
            <person name="Eijk M."/>
            <person name="Tang J."/>
            <person name="Witsenboer H."/>
            <person name="Zhao S."/>
            <person name="Li Z."/>
            <person name="Zhang A."/>
            <person name="Wang D."/>
            <person name="Liang C."/>
        </authorList>
    </citation>
    <scope>NUCLEOTIDE SEQUENCE [LARGE SCALE GENOMIC DNA]</scope>
    <source>
        <strain evidence="1">cv. G1812</strain>
    </source>
</reference>
<name>A0A8R7Q5Q2_TRIUA</name>
<dbReference type="Gramene" id="TuG1812G0400001744.01.T01">
    <property type="protein sequence ID" value="TuG1812G0400001744.01.T01.cds284903"/>
    <property type="gene ID" value="TuG1812G0400001744.01"/>
</dbReference>
<evidence type="ECO:0000313" key="1">
    <source>
        <dbReference type="EnsemblPlants" id="TuG1812G0400001744.01.T01.cds284903"/>
    </source>
</evidence>
<keyword evidence="2" id="KW-1185">Reference proteome</keyword>
<reference evidence="1" key="3">
    <citation type="submission" date="2022-06" db="UniProtKB">
        <authorList>
            <consortium name="EnsemblPlants"/>
        </authorList>
    </citation>
    <scope>IDENTIFICATION</scope>
</reference>
<dbReference type="AlphaFoldDB" id="A0A8R7Q5Q2"/>
<accession>A0A8R7Q5Q2</accession>
<proteinExistence type="predicted"/>
<evidence type="ECO:0000313" key="2">
    <source>
        <dbReference type="Proteomes" id="UP000015106"/>
    </source>
</evidence>
<protein>
    <submittedName>
        <fullName evidence="1">Uncharacterized protein</fullName>
    </submittedName>
</protein>
<reference evidence="2" key="1">
    <citation type="journal article" date="2013" name="Nature">
        <title>Draft genome of the wheat A-genome progenitor Triticum urartu.</title>
        <authorList>
            <person name="Ling H.Q."/>
            <person name="Zhao S."/>
            <person name="Liu D."/>
            <person name="Wang J."/>
            <person name="Sun H."/>
            <person name="Zhang C."/>
            <person name="Fan H."/>
            <person name="Li D."/>
            <person name="Dong L."/>
            <person name="Tao Y."/>
            <person name="Gao C."/>
            <person name="Wu H."/>
            <person name="Li Y."/>
            <person name="Cui Y."/>
            <person name="Guo X."/>
            <person name="Zheng S."/>
            <person name="Wang B."/>
            <person name="Yu K."/>
            <person name="Liang Q."/>
            <person name="Yang W."/>
            <person name="Lou X."/>
            <person name="Chen J."/>
            <person name="Feng M."/>
            <person name="Jian J."/>
            <person name="Zhang X."/>
            <person name="Luo G."/>
            <person name="Jiang Y."/>
            <person name="Liu J."/>
            <person name="Wang Z."/>
            <person name="Sha Y."/>
            <person name="Zhang B."/>
            <person name="Wu H."/>
            <person name="Tang D."/>
            <person name="Shen Q."/>
            <person name="Xue P."/>
            <person name="Zou S."/>
            <person name="Wang X."/>
            <person name="Liu X."/>
            <person name="Wang F."/>
            <person name="Yang Y."/>
            <person name="An X."/>
            <person name="Dong Z."/>
            <person name="Zhang K."/>
            <person name="Zhang X."/>
            <person name="Luo M.C."/>
            <person name="Dvorak J."/>
            <person name="Tong Y."/>
            <person name="Wang J."/>
            <person name="Yang H."/>
            <person name="Li Z."/>
            <person name="Wang D."/>
            <person name="Zhang A."/>
            <person name="Wang J."/>
        </authorList>
    </citation>
    <scope>NUCLEOTIDE SEQUENCE</scope>
    <source>
        <strain evidence="2">cv. G1812</strain>
    </source>
</reference>
<dbReference type="EnsemblPlants" id="TuG1812G0400001744.01.T01">
    <property type="protein sequence ID" value="TuG1812G0400001744.01.T01.cds284903"/>
    <property type="gene ID" value="TuG1812G0400001744.01"/>
</dbReference>
<dbReference type="Proteomes" id="UP000015106">
    <property type="component" value="Chromosome 4"/>
</dbReference>